<evidence type="ECO:0000256" key="9">
    <source>
        <dbReference type="SAM" id="Phobius"/>
    </source>
</evidence>
<dbReference type="InterPro" id="IPR028460">
    <property type="entry name" value="Tbh/DBH"/>
</dbReference>
<dbReference type="PRINTS" id="PR00767">
    <property type="entry name" value="DBMONOXGNASE"/>
</dbReference>
<keyword evidence="7" id="KW-1015">Disulfide bond</keyword>
<dbReference type="InterPro" id="IPR000945">
    <property type="entry name" value="DBH-like"/>
</dbReference>
<accession>A0A1B6C5X6</accession>
<feature type="non-terminal residue" evidence="11">
    <location>
        <position position="643"/>
    </location>
</feature>
<evidence type="ECO:0000259" key="10">
    <source>
        <dbReference type="PROSITE" id="PS50836"/>
    </source>
</evidence>
<dbReference type="GO" id="GO:0042421">
    <property type="term" value="P:norepinephrine biosynthetic process"/>
    <property type="evidence" value="ECO:0007669"/>
    <property type="project" value="TreeGrafter"/>
</dbReference>
<keyword evidence="9" id="KW-1133">Transmembrane helix</keyword>
<comment type="cofactor">
    <cofactor evidence="1">
        <name>Cu(2+)</name>
        <dbReference type="ChEBI" id="CHEBI:29036"/>
    </cofactor>
</comment>
<evidence type="ECO:0000256" key="4">
    <source>
        <dbReference type="ARBA" id="ARBA00023002"/>
    </source>
</evidence>
<dbReference type="GO" id="GO:0004500">
    <property type="term" value="F:dopamine beta-monooxygenase activity"/>
    <property type="evidence" value="ECO:0007669"/>
    <property type="project" value="InterPro"/>
</dbReference>
<sequence length="643" mass="73278">SEPRADLYLSICVLVLCVVQAVSYSMYLDRNRLFLLSWETSAENIVFQVEAETRGYVGLGFSPTGGMQNADIVIGWVDDSTGRSHLLDYHGGSTNSAPILDTLQDYTLLSARQNGTHTVIRFQRPWDTCDREHDYALSNDTVKVIWAMDNTDPREGGLGLSYHGRQNRGTKSLYLNNPLKMNLTTKETVQYWDITLDNFTLPAQVDTVYWCKIFKAPPLNSKHHMIGYEPILPAENIELIHHILVYECSNSPEFEQYLNFSGAYCYTDQMPKLFSNCLLPVVTWAVGATGELFPPHVGLPLGDVESSTYFMIEVHYDNPQLTQVTVSSGVRVHYTSDLRQYDGAVLISGLVTSPFQIIPPYQKEFKTTGYCDFLCIQSALSSNGINITSVVLHSHLAGRKIRLRHIRSGIELPVISEDNNYDFNYQEARILPHEVQILPGDELITECFYETLDRTEPTVGGHTTRQEMCLAFALYYPRTSLASCLSMTPVQNFFKTFGINKFYDYDMKELEKIFLHLMTPHNKEETTTLAPEVKLDNNSLLLFADGMLMTQLVIEDPEEFRNKTFPVHMRDMPWRDTLLTQAIEKTLNYGKHMTFCRLNNDSLAMAPQIFVYPNFTSLPKVEVECTHMKHRVMDNASKSCHLE</sequence>
<dbReference type="PANTHER" id="PTHR10157:SF23">
    <property type="entry name" value="MOXD1 HOMOLOG 1"/>
    <property type="match status" value="1"/>
</dbReference>
<dbReference type="GO" id="GO:0006589">
    <property type="term" value="P:octopamine biosynthetic process"/>
    <property type="evidence" value="ECO:0007669"/>
    <property type="project" value="TreeGrafter"/>
</dbReference>
<dbReference type="PROSITE" id="PS50836">
    <property type="entry name" value="DOMON"/>
    <property type="match status" value="1"/>
</dbReference>
<evidence type="ECO:0000256" key="1">
    <source>
        <dbReference type="ARBA" id="ARBA00001973"/>
    </source>
</evidence>
<keyword evidence="9" id="KW-0472">Membrane</keyword>
<dbReference type="Gene3D" id="2.60.40.1210">
    <property type="entry name" value="Cellobiose dehydrogenase, cytochrome domain"/>
    <property type="match status" value="1"/>
</dbReference>
<dbReference type="InterPro" id="IPR014784">
    <property type="entry name" value="Cu2_ascorb_mOase-like_C"/>
</dbReference>
<dbReference type="Pfam" id="PF01082">
    <property type="entry name" value="Cu2_monooxygen"/>
    <property type="match status" value="1"/>
</dbReference>
<dbReference type="GO" id="GO:0005507">
    <property type="term" value="F:copper ion binding"/>
    <property type="evidence" value="ECO:0007669"/>
    <property type="project" value="InterPro"/>
</dbReference>
<dbReference type="CDD" id="cd09631">
    <property type="entry name" value="DOMON_DOH"/>
    <property type="match status" value="1"/>
</dbReference>
<evidence type="ECO:0000256" key="6">
    <source>
        <dbReference type="ARBA" id="ARBA00023033"/>
    </source>
</evidence>
<feature type="non-terminal residue" evidence="11">
    <location>
        <position position="1"/>
    </location>
</feature>
<feature type="transmembrane region" description="Helical" evidence="9">
    <location>
        <begin position="7"/>
        <end position="27"/>
    </location>
</feature>
<dbReference type="InterPro" id="IPR005018">
    <property type="entry name" value="DOMON_domain"/>
</dbReference>
<dbReference type="InterPro" id="IPR036939">
    <property type="entry name" value="Cu2_ascorb_mOase_N_sf"/>
</dbReference>
<dbReference type="FunFam" id="2.60.120.310:FF:000004">
    <property type="entry name" value="DBH-like monooxygenase protein 1"/>
    <property type="match status" value="1"/>
</dbReference>
<dbReference type="InterPro" id="IPR008977">
    <property type="entry name" value="PHM/PNGase_F_dom_sf"/>
</dbReference>
<dbReference type="SMART" id="SM00664">
    <property type="entry name" value="DoH"/>
    <property type="match status" value="1"/>
</dbReference>
<evidence type="ECO:0000256" key="8">
    <source>
        <dbReference type="ARBA" id="ARBA00023180"/>
    </source>
</evidence>
<evidence type="ECO:0000256" key="2">
    <source>
        <dbReference type="ARBA" id="ARBA00010676"/>
    </source>
</evidence>
<dbReference type="GO" id="GO:0005615">
    <property type="term" value="C:extracellular space"/>
    <property type="evidence" value="ECO:0007669"/>
    <property type="project" value="TreeGrafter"/>
</dbReference>
<dbReference type="Gene3D" id="2.60.120.230">
    <property type="match status" value="1"/>
</dbReference>
<keyword evidence="6" id="KW-0503">Monooxygenase</keyword>
<dbReference type="InterPro" id="IPR000323">
    <property type="entry name" value="Cu2_ascorb_mOase_N"/>
</dbReference>
<evidence type="ECO:0000256" key="7">
    <source>
        <dbReference type="ARBA" id="ARBA00023157"/>
    </source>
</evidence>
<feature type="domain" description="DOMON" evidence="10">
    <location>
        <begin position="32"/>
        <end position="149"/>
    </location>
</feature>
<dbReference type="InterPro" id="IPR024548">
    <property type="entry name" value="Cu2_monoox_C"/>
</dbReference>
<evidence type="ECO:0000256" key="3">
    <source>
        <dbReference type="ARBA" id="ARBA00022723"/>
    </source>
</evidence>
<name>A0A1B6C5X6_9HEMI</name>
<reference evidence="11" key="1">
    <citation type="submission" date="2015-12" db="EMBL/GenBank/DDBJ databases">
        <title>De novo transcriptome assembly of four potential Pierce s Disease insect vectors from Arizona vineyards.</title>
        <authorList>
            <person name="Tassone E.E."/>
        </authorList>
    </citation>
    <scope>NUCLEOTIDE SEQUENCE</scope>
</reference>
<dbReference type="Pfam" id="PF03712">
    <property type="entry name" value="Cu2_monoox_C"/>
    <property type="match status" value="1"/>
</dbReference>
<evidence type="ECO:0000256" key="5">
    <source>
        <dbReference type="ARBA" id="ARBA00023008"/>
    </source>
</evidence>
<dbReference type="FunFam" id="2.60.120.230:FF:000001">
    <property type="entry name" value="Monooxygenase, DBH-like 1"/>
    <property type="match status" value="1"/>
</dbReference>
<gene>
    <name evidence="11" type="ORF">g.1971</name>
</gene>
<dbReference type="AlphaFoldDB" id="A0A1B6C5X6"/>
<dbReference type="Gene3D" id="2.60.120.310">
    <property type="entry name" value="Copper type II, ascorbate-dependent monooxygenase, N-terminal domain"/>
    <property type="match status" value="1"/>
</dbReference>
<keyword evidence="9" id="KW-0812">Transmembrane</keyword>
<dbReference type="GO" id="GO:0030667">
    <property type="term" value="C:secretory granule membrane"/>
    <property type="evidence" value="ECO:0007669"/>
    <property type="project" value="TreeGrafter"/>
</dbReference>
<keyword evidence="5" id="KW-0186">Copper</keyword>
<keyword evidence="4" id="KW-0560">Oxidoreductase</keyword>
<organism evidence="11">
    <name type="scientific">Clastoptera arizonana</name>
    <name type="common">Arizona spittle bug</name>
    <dbReference type="NCBI Taxonomy" id="38151"/>
    <lineage>
        <taxon>Eukaryota</taxon>
        <taxon>Metazoa</taxon>
        <taxon>Ecdysozoa</taxon>
        <taxon>Arthropoda</taxon>
        <taxon>Hexapoda</taxon>
        <taxon>Insecta</taxon>
        <taxon>Pterygota</taxon>
        <taxon>Neoptera</taxon>
        <taxon>Paraneoptera</taxon>
        <taxon>Hemiptera</taxon>
        <taxon>Auchenorrhyncha</taxon>
        <taxon>Cercopoidea</taxon>
        <taxon>Clastopteridae</taxon>
        <taxon>Clastoptera</taxon>
    </lineage>
</organism>
<keyword evidence="8" id="KW-0325">Glycoprotein</keyword>
<keyword evidence="3" id="KW-0479">Metal-binding</keyword>
<dbReference type="GO" id="GO:0042420">
    <property type="term" value="P:dopamine catabolic process"/>
    <property type="evidence" value="ECO:0007669"/>
    <property type="project" value="TreeGrafter"/>
</dbReference>
<dbReference type="SUPFAM" id="SSF49742">
    <property type="entry name" value="PHM/PNGase F"/>
    <property type="match status" value="2"/>
</dbReference>
<dbReference type="SUPFAM" id="SSF49344">
    <property type="entry name" value="CBD9-like"/>
    <property type="match status" value="1"/>
</dbReference>
<protein>
    <recommendedName>
        <fullName evidence="10">DOMON domain-containing protein</fullName>
    </recommendedName>
</protein>
<evidence type="ECO:0000313" key="11">
    <source>
        <dbReference type="EMBL" id="JAS08699.1"/>
    </source>
</evidence>
<comment type="similarity">
    <text evidence="2">Belongs to the copper type II ascorbate-dependent monooxygenase family.</text>
</comment>
<dbReference type="InterPro" id="IPR045266">
    <property type="entry name" value="DOH_DOMON"/>
</dbReference>
<dbReference type="EMBL" id="GEDC01028599">
    <property type="protein sequence ID" value="JAS08699.1"/>
    <property type="molecule type" value="Transcribed_RNA"/>
</dbReference>
<proteinExistence type="inferred from homology"/>
<dbReference type="Pfam" id="PF03351">
    <property type="entry name" value="DOMON"/>
    <property type="match status" value="1"/>
</dbReference>
<dbReference type="PANTHER" id="PTHR10157">
    <property type="entry name" value="DOPAMINE BETA HYDROXYLASE RELATED"/>
    <property type="match status" value="1"/>
</dbReference>